<evidence type="ECO:0000313" key="2">
    <source>
        <dbReference type="Proteomes" id="UP000051952"/>
    </source>
</evidence>
<gene>
    <name evidence="1" type="ORF">BSAL_71040</name>
</gene>
<dbReference type="AlphaFoldDB" id="A0A0S4ISD3"/>
<dbReference type="EMBL" id="CYKH01000541">
    <property type="protein sequence ID" value="CUG05609.1"/>
    <property type="molecule type" value="Genomic_DNA"/>
</dbReference>
<evidence type="ECO:0000313" key="1">
    <source>
        <dbReference type="EMBL" id="CUG05609.1"/>
    </source>
</evidence>
<protein>
    <submittedName>
        <fullName evidence="1">Uncharacterized protein</fullName>
    </submittedName>
</protein>
<accession>A0A0S4ISD3</accession>
<name>A0A0S4ISD3_BODSA</name>
<organism evidence="1 2">
    <name type="scientific">Bodo saltans</name>
    <name type="common">Flagellated protozoan</name>
    <dbReference type="NCBI Taxonomy" id="75058"/>
    <lineage>
        <taxon>Eukaryota</taxon>
        <taxon>Discoba</taxon>
        <taxon>Euglenozoa</taxon>
        <taxon>Kinetoplastea</taxon>
        <taxon>Metakinetoplastina</taxon>
        <taxon>Eubodonida</taxon>
        <taxon>Bodonidae</taxon>
        <taxon>Bodo</taxon>
    </lineage>
</organism>
<dbReference type="VEuPathDB" id="TriTrypDB:BSAL_71040"/>
<keyword evidence="2" id="KW-1185">Reference proteome</keyword>
<dbReference type="Proteomes" id="UP000051952">
    <property type="component" value="Unassembled WGS sequence"/>
</dbReference>
<sequence>MFSNFIAKTKESFSKKKIPLAQLIGMVGKIPGVGKTMVREAAKRSSQRHKCSQCGFVTEVIVSNIIEDPQALLSEEGKQRLFKVEEDAPVVTPRTATTPPPEEPLDDEAVKALEATVASELEACDDSTVAVATTATTIDVNDASVTTTEVLLGDTTVSTTLTVTEEESSNVDGVSPLTATTATETASPTTSVVAAATANPFACTKCQGRLGVHCFPGDATNGNKKELMAKLFALFDAMPELIALKLPPSKVKSIQEEDIFWVD</sequence>
<reference evidence="2" key="1">
    <citation type="submission" date="2015-09" db="EMBL/GenBank/DDBJ databases">
        <authorList>
            <consortium name="Pathogen Informatics"/>
        </authorList>
    </citation>
    <scope>NUCLEOTIDE SEQUENCE [LARGE SCALE GENOMIC DNA]</scope>
    <source>
        <strain evidence="2">Lake Konstanz</strain>
    </source>
</reference>
<proteinExistence type="predicted"/>